<dbReference type="PROSITE" id="PS00622">
    <property type="entry name" value="HTH_LUXR_1"/>
    <property type="match status" value="1"/>
</dbReference>
<dbReference type="PROSITE" id="PS50043">
    <property type="entry name" value="HTH_LUXR_2"/>
    <property type="match status" value="1"/>
</dbReference>
<dbReference type="SUPFAM" id="SSF46894">
    <property type="entry name" value="C-terminal effector domain of the bipartite response regulators"/>
    <property type="match status" value="1"/>
</dbReference>
<keyword evidence="9" id="KW-1185">Reference proteome</keyword>
<dbReference type="PANTHER" id="PTHR43214:SF24">
    <property type="entry name" value="TRANSCRIPTIONAL REGULATORY PROTEIN NARL-RELATED"/>
    <property type="match status" value="1"/>
</dbReference>
<evidence type="ECO:0000256" key="4">
    <source>
        <dbReference type="ARBA" id="ARBA00023163"/>
    </source>
</evidence>
<dbReference type="PROSITE" id="PS50110">
    <property type="entry name" value="RESPONSE_REGULATORY"/>
    <property type="match status" value="1"/>
</dbReference>
<dbReference type="InterPro" id="IPR058245">
    <property type="entry name" value="NreC/VraR/RcsB-like_REC"/>
</dbReference>
<comment type="caution">
    <text evidence="8">The sequence shown here is derived from an EMBL/GenBank/DDBJ whole genome shotgun (WGS) entry which is preliminary data.</text>
</comment>
<dbReference type="RefSeq" id="WP_397078763.1">
    <property type="nucleotide sequence ID" value="NZ_JBITGY010000001.1"/>
</dbReference>
<dbReference type="SMART" id="SM00448">
    <property type="entry name" value="REC"/>
    <property type="match status" value="1"/>
</dbReference>
<name>A0ABW7YLR9_9ACTN</name>
<dbReference type="PRINTS" id="PR00038">
    <property type="entry name" value="HTHLUXR"/>
</dbReference>
<gene>
    <name evidence="8" type="ORF">ACIBG2_04220</name>
</gene>
<evidence type="ECO:0000313" key="8">
    <source>
        <dbReference type="EMBL" id="MFI6496565.1"/>
    </source>
</evidence>
<feature type="modified residue" description="4-aspartylphosphate" evidence="5">
    <location>
        <position position="59"/>
    </location>
</feature>
<keyword evidence="1 5" id="KW-0597">Phosphoprotein</keyword>
<dbReference type="SMART" id="SM00421">
    <property type="entry name" value="HTH_LUXR"/>
    <property type="match status" value="1"/>
</dbReference>
<evidence type="ECO:0000256" key="3">
    <source>
        <dbReference type="ARBA" id="ARBA00023125"/>
    </source>
</evidence>
<protein>
    <submittedName>
        <fullName evidence="8">Response regulator transcription factor</fullName>
    </submittedName>
</protein>
<evidence type="ECO:0000259" key="7">
    <source>
        <dbReference type="PROSITE" id="PS50110"/>
    </source>
</evidence>
<evidence type="ECO:0000256" key="5">
    <source>
        <dbReference type="PROSITE-ProRule" id="PRU00169"/>
    </source>
</evidence>
<reference evidence="8 9" key="1">
    <citation type="submission" date="2024-10" db="EMBL/GenBank/DDBJ databases">
        <title>The Natural Products Discovery Center: Release of the First 8490 Sequenced Strains for Exploring Actinobacteria Biosynthetic Diversity.</title>
        <authorList>
            <person name="Kalkreuter E."/>
            <person name="Kautsar S.A."/>
            <person name="Yang D."/>
            <person name="Bader C.D."/>
            <person name="Teijaro C.N."/>
            <person name="Fluegel L."/>
            <person name="Davis C.M."/>
            <person name="Simpson J.R."/>
            <person name="Lauterbach L."/>
            <person name="Steele A.D."/>
            <person name="Gui C."/>
            <person name="Meng S."/>
            <person name="Li G."/>
            <person name="Viehrig K."/>
            <person name="Ye F."/>
            <person name="Su P."/>
            <person name="Kiefer A.F."/>
            <person name="Nichols A."/>
            <person name="Cepeda A.J."/>
            <person name="Yan W."/>
            <person name="Fan B."/>
            <person name="Jiang Y."/>
            <person name="Adhikari A."/>
            <person name="Zheng C.-J."/>
            <person name="Schuster L."/>
            <person name="Cowan T.M."/>
            <person name="Smanski M.J."/>
            <person name="Chevrette M.G."/>
            <person name="De Carvalho L.P.S."/>
            <person name="Shen B."/>
        </authorList>
    </citation>
    <scope>NUCLEOTIDE SEQUENCE [LARGE SCALE GENOMIC DNA]</scope>
    <source>
        <strain evidence="8 9">NPDC050545</strain>
    </source>
</reference>
<dbReference type="InterPro" id="IPR011006">
    <property type="entry name" value="CheY-like_superfamily"/>
</dbReference>
<dbReference type="InterPro" id="IPR039420">
    <property type="entry name" value="WalR-like"/>
</dbReference>
<dbReference type="Pfam" id="PF00072">
    <property type="entry name" value="Response_reg"/>
    <property type="match status" value="1"/>
</dbReference>
<keyword evidence="2" id="KW-0805">Transcription regulation</keyword>
<dbReference type="CDD" id="cd06170">
    <property type="entry name" value="LuxR_C_like"/>
    <property type="match status" value="1"/>
</dbReference>
<proteinExistence type="predicted"/>
<feature type="domain" description="HTH luxR-type" evidence="6">
    <location>
        <begin position="152"/>
        <end position="217"/>
    </location>
</feature>
<dbReference type="PANTHER" id="PTHR43214">
    <property type="entry name" value="TWO-COMPONENT RESPONSE REGULATOR"/>
    <property type="match status" value="1"/>
</dbReference>
<dbReference type="CDD" id="cd17535">
    <property type="entry name" value="REC_NarL-like"/>
    <property type="match status" value="1"/>
</dbReference>
<dbReference type="InterPro" id="IPR000792">
    <property type="entry name" value="Tscrpt_reg_LuxR_C"/>
</dbReference>
<dbReference type="SUPFAM" id="SSF52172">
    <property type="entry name" value="CheY-like"/>
    <property type="match status" value="1"/>
</dbReference>
<dbReference type="EMBL" id="JBITGY010000001">
    <property type="protein sequence ID" value="MFI6496565.1"/>
    <property type="molecule type" value="Genomic_DNA"/>
</dbReference>
<evidence type="ECO:0000256" key="2">
    <source>
        <dbReference type="ARBA" id="ARBA00023015"/>
    </source>
</evidence>
<dbReference type="InterPro" id="IPR016032">
    <property type="entry name" value="Sig_transdc_resp-reg_C-effctor"/>
</dbReference>
<sequence length="226" mass="23779">MYSDGVIRVLLVDDDPMVRRHLRTILASSPEIDIVGEARDGAEAVEEVLRSRPGVVLMDLRMPGVDGVTATREIAALAAPPTVIALTTFDDDAHVRAALAAGAGGFLVKTTPAEDLLNLIRVAAGGHVVMSPVAAHRLLSRSSEDDEQRAGALARIGDLTGREREILTCLGGGLTNPQIAGRLFLSETTVKSYVSRLLVKLGLTHRTQAALLAHRAGLTGRAAGEG</sequence>
<evidence type="ECO:0000259" key="6">
    <source>
        <dbReference type="PROSITE" id="PS50043"/>
    </source>
</evidence>
<feature type="domain" description="Response regulatory" evidence="7">
    <location>
        <begin position="8"/>
        <end position="124"/>
    </location>
</feature>
<keyword evidence="4" id="KW-0804">Transcription</keyword>
<dbReference type="Gene3D" id="3.40.50.2300">
    <property type="match status" value="1"/>
</dbReference>
<evidence type="ECO:0000313" key="9">
    <source>
        <dbReference type="Proteomes" id="UP001612741"/>
    </source>
</evidence>
<organism evidence="8 9">
    <name type="scientific">Nonomuraea typhae</name>
    <dbReference type="NCBI Taxonomy" id="2603600"/>
    <lineage>
        <taxon>Bacteria</taxon>
        <taxon>Bacillati</taxon>
        <taxon>Actinomycetota</taxon>
        <taxon>Actinomycetes</taxon>
        <taxon>Streptosporangiales</taxon>
        <taxon>Streptosporangiaceae</taxon>
        <taxon>Nonomuraea</taxon>
    </lineage>
</organism>
<dbReference type="Proteomes" id="UP001612741">
    <property type="component" value="Unassembled WGS sequence"/>
</dbReference>
<accession>A0ABW7YLR9</accession>
<dbReference type="InterPro" id="IPR001789">
    <property type="entry name" value="Sig_transdc_resp-reg_receiver"/>
</dbReference>
<dbReference type="Pfam" id="PF00196">
    <property type="entry name" value="GerE"/>
    <property type="match status" value="1"/>
</dbReference>
<keyword evidence="3" id="KW-0238">DNA-binding</keyword>
<evidence type="ECO:0000256" key="1">
    <source>
        <dbReference type="ARBA" id="ARBA00022553"/>
    </source>
</evidence>